<gene>
    <name evidence="3" type="ORF">D8771_23345</name>
</gene>
<feature type="domain" description="YcaO" evidence="2">
    <location>
        <begin position="329"/>
        <end position="653"/>
    </location>
</feature>
<dbReference type="Gene3D" id="3.30.160.660">
    <property type="match status" value="1"/>
</dbReference>
<proteinExistence type="predicted"/>
<sequence length="653" mass="67856">MADARLPTTPTAGSPGSADLSYRLAPWVVPAVQGADIHLLGPGLALVRVGAGTVTAGRAAVSRAVAEAMGPEQAVSAGWLEPTGPGHAGALPPGDARKETGTEEGTPVPGAGPSPERVAGVVLRDDAVPAGVCASFCRRLAAAGAGRWITLRAGQPLPHTGPPPYVLPVAHRTSELPPSPPYADAAAVLHLGEAFEGTYVTGPGGRGPGACPGTRWAFEARLDSLGFAARPLPFVHRLRTDPDGLVRAVLTALALGPDEAVLVHEGRTVAFCTPGAVGTAPFGHISDGQAWTFGMVRGLTVRPGTVPGSHVATCRTPAAGQDHLEGNSGKGMSAEAAARGAVGEALERYAAYEANRSLPPAPGAVRRLGLAGFHPYGPAWERHRAAGERPIRYAEGVDLADGSAVAVPKALVVFPCTDADRPTDGTTTGLAAGPDTGTAALRGLREVLERHRLYGSFTRLRPAVRLDHTPALARLGLDGGAFRGEVWALHWPDPNVPLPDVHAFHHDPRIGTLVRASGSGLTFEEALDSAVTELCQVHFEAVRAHGAGRPAGPAHAAWARPDVVEEARGYLDAQPYAQPYPIPYTTEDEQFTRLVGLLAERGTAPVAVRLPLRGPDWTVVRVLVPGATTSTYPSDSRGGRRLLGARWTYGIPT</sequence>
<dbReference type="InterPro" id="IPR003776">
    <property type="entry name" value="YcaO-like_dom"/>
</dbReference>
<comment type="caution">
    <text evidence="3">The sequence shown here is derived from an EMBL/GenBank/DDBJ whole genome shotgun (WGS) entry which is preliminary data.</text>
</comment>
<reference evidence="3 4" key="1">
    <citation type="submission" date="2018-10" db="EMBL/GenBank/DDBJ databases">
        <title>Isolation of pseudouridimycin from Streptomyces albus DSM 40763.</title>
        <authorList>
            <person name="Rosenqvist P."/>
            <person name="Metsae-Ketelae M."/>
            <person name="Virta P."/>
        </authorList>
    </citation>
    <scope>NUCLEOTIDE SEQUENCE [LARGE SCALE GENOMIC DNA]</scope>
    <source>
        <strain evidence="3 4">DSM 40763</strain>
    </source>
</reference>
<dbReference type="PANTHER" id="PTHR37809:SF1">
    <property type="entry name" value="RIBOSOMAL PROTEIN S12 METHYLTHIOTRANSFERASE ACCESSORY FACTOR YCAO"/>
    <property type="match status" value="1"/>
</dbReference>
<dbReference type="AlphaFoldDB" id="A0A8H1L6V5"/>
<name>A0A8H1L6V5_9ACTN</name>
<protein>
    <recommendedName>
        <fullName evidence="2">YcaO domain-containing protein</fullName>
    </recommendedName>
</protein>
<dbReference type="PROSITE" id="PS51664">
    <property type="entry name" value="YCAO"/>
    <property type="match status" value="1"/>
</dbReference>
<evidence type="ECO:0000259" key="2">
    <source>
        <dbReference type="PROSITE" id="PS51664"/>
    </source>
</evidence>
<evidence type="ECO:0000313" key="4">
    <source>
        <dbReference type="Proteomes" id="UP000298111"/>
    </source>
</evidence>
<evidence type="ECO:0000313" key="3">
    <source>
        <dbReference type="EMBL" id="TGG79675.1"/>
    </source>
</evidence>
<dbReference type="Proteomes" id="UP000298111">
    <property type="component" value="Unassembled WGS sequence"/>
</dbReference>
<dbReference type="Gene3D" id="3.30.1330.230">
    <property type="match status" value="1"/>
</dbReference>
<dbReference type="EMBL" id="RCIY01000076">
    <property type="protein sequence ID" value="TGG79675.1"/>
    <property type="molecule type" value="Genomic_DNA"/>
</dbReference>
<dbReference type="Gene3D" id="3.30.40.250">
    <property type="match status" value="1"/>
</dbReference>
<dbReference type="Pfam" id="PF02624">
    <property type="entry name" value="YcaO"/>
    <property type="match status" value="1"/>
</dbReference>
<accession>A0A8H1L6V5</accession>
<organism evidence="3 4">
    <name type="scientific">Streptomyces albus</name>
    <dbReference type="NCBI Taxonomy" id="1888"/>
    <lineage>
        <taxon>Bacteria</taxon>
        <taxon>Bacillati</taxon>
        <taxon>Actinomycetota</taxon>
        <taxon>Actinomycetes</taxon>
        <taxon>Kitasatosporales</taxon>
        <taxon>Streptomycetaceae</taxon>
        <taxon>Streptomyces</taxon>
    </lineage>
</organism>
<dbReference type="PANTHER" id="PTHR37809">
    <property type="entry name" value="RIBOSOMAL PROTEIN S12 METHYLTHIOTRANSFERASE ACCESSORY FACTOR YCAO"/>
    <property type="match status" value="1"/>
</dbReference>
<evidence type="ECO:0000256" key="1">
    <source>
        <dbReference type="SAM" id="MobiDB-lite"/>
    </source>
</evidence>
<feature type="region of interest" description="Disordered" evidence="1">
    <location>
        <begin position="78"/>
        <end position="117"/>
    </location>
</feature>